<dbReference type="AlphaFoldDB" id="W0RM25"/>
<dbReference type="RefSeq" id="WP_025412959.1">
    <property type="nucleotide sequence ID" value="NZ_CP007128.1"/>
</dbReference>
<dbReference type="HOGENOM" id="CLU_344119_0_0_0"/>
<evidence type="ECO:0000313" key="1">
    <source>
        <dbReference type="EMBL" id="AHG91512.1"/>
    </source>
</evidence>
<evidence type="ECO:0000313" key="2">
    <source>
        <dbReference type="Proteomes" id="UP000019151"/>
    </source>
</evidence>
<organism evidence="1 2">
    <name type="scientific">Gemmatirosa kalamazoonensis</name>
    <dbReference type="NCBI Taxonomy" id="861299"/>
    <lineage>
        <taxon>Bacteria</taxon>
        <taxon>Pseudomonadati</taxon>
        <taxon>Gemmatimonadota</taxon>
        <taxon>Gemmatimonadia</taxon>
        <taxon>Gemmatimonadales</taxon>
        <taxon>Gemmatimonadaceae</taxon>
        <taxon>Gemmatirosa</taxon>
    </lineage>
</organism>
<protein>
    <submittedName>
        <fullName evidence="1">Uncharacterized protein</fullName>
    </submittedName>
</protein>
<reference evidence="1 2" key="1">
    <citation type="journal article" date="2014" name="Genome Announc.">
        <title>Genome Sequence and Methylome of Soil Bacterium Gemmatirosa kalamazoonensis KBS708T, a Member of the Rarely Cultivated Gemmatimonadetes Phylum.</title>
        <authorList>
            <person name="Debruyn J.M."/>
            <person name="Radosevich M."/>
            <person name="Wommack K.E."/>
            <person name="Polson S.W."/>
            <person name="Hauser L.J."/>
            <person name="Fawaz M.N."/>
            <person name="Korlach J."/>
            <person name="Tsai Y.C."/>
        </authorList>
    </citation>
    <scope>NUCLEOTIDE SEQUENCE [LARGE SCALE GENOMIC DNA]</scope>
    <source>
        <strain evidence="1 2">KBS708</strain>
    </source>
</reference>
<keyword evidence="2" id="KW-1185">Reference proteome</keyword>
<dbReference type="SUPFAM" id="SSF75011">
    <property type="entry name" value="3-carboxy-cis,cis-mucoante lactonizing enzyme"/>
    <property type="match status" value="1"/>
</dbReference>
<name>W0RM25_9BACT</name>
<dbReference type="STRING" id="861299.J421_3975"/>
<dbReference type="InParanoid" id="W0RM25"/>
<dbReference type="OrthoDB" id="9759184at2"/>
<proteinExistence type="predicted"/>
<sequence length="822" mass="87061">MPNTYQGPLPSDESLVARSFRALGAVLALLFLGACGGEQPTAVASIIADRNPPVVALSKTTGTPPDSVLSFQLQARDDLGLKSIHVRLVGGVAGAFDTTFTSAVTTVTLPYSVVVARSVPVGTIVTVIAQAVDGNANTSTPDSLRLAVGNVTPPKVTITGPAAGTLFVVGKSGVLSFSARSQLKVKTVGFTTTGPYRFADSTILKAPLKDSVAVLDTLVVPDTVKAGVIIVTPFVIDSLGQRATGDPVSYAVQPISAVNSIPTVGIGLHPRVEVLDTVHVSANDPTGITRLGYEVRSLTGTLLAADSGASSGNLTVAESTFTWRLKVSPPATVVVKSFATNAAGRRSYAKLANGLDRADTVLLVAGLTRNLPNGGRLADAIYLPRYDRLYLTNIDRNQLEVFSLPDTQFLAPVLVGSRPWGISAWPRDRAGNAADTLLVANSGGTNVSYVDLRRGSTGREVYRYPLPNIHVCSITTEVSSSGQKFQQRTCYDFTDRPQFIASTCSGPDDGGPCDDAIVVYSTSATGAQPTPFPNRGTVRWENLITHASHFFFEQAIGQQAKRADTLEITRYAAQGVGSDSVLVPYQTRLTNDNGDQGLYSVVVDVGNLAFRDTTFLRNSGNFRRAIIGEGGPVKGSRSMMYDASRGMQMAIDLGLSGVWYFDQPMMDRGISRYFDVSDYVVNSNARVLGVSTNFDGELSAIRADSTYIIDPTLRLQGLMQTNGGSNAGFDFHPMNTGLNSPISNTRLAFSASTGPQIEVFDTYCYQKVGTIEVRDPIVGPIKASVRPDGRLVLVGASATGVIVVTVDRPFASSCAGGMRAAR</sequence>
<dbReference type="eggNOG" id="COG3391">
    <property type="taxonomic scope" value="Bacteria"/>
</dbReference>
<dbReference type="EMBL" id="CP007128">
    <property type="protein sequence ID" value="AHG91512.1"/>
    <property type="molecule type" value="Genomic_DNA"/>
</dbReference>
<gene>
    <name evidence="1" type="ORF">J421_3975</name>
</gene>
<dbReference type="KEGG" id="gba:J421_3975"/>
<dbReference type="Proteomes" id="UP000019151">
    <property type="component" value="Chromosome"/>
</dbReference>
<accession>W0RM25</accession>